<feature type="transmembrane region" description="Helical" evidence="6">
    <location>
        <begin position="29"/>
        <end position="51"/>
    </location>
</feature>
<evidence type="ECO:0000256" key="6">
    <source>
        <dbReference type="SAM" id="Phobius"/>
    </source>
</evidence>
<organism evidence="8">
    <name type="scientific">termite gut metagenome</name>
    <dbReference type="NCBI Taxonomy" id="433724"/>
    <lineage>
        <taxon>unclassified sequences</taxon>
        <taxon>metagenomes</taxon>
        <taxon>organismal metagenomes</taxon>
    </lineage>
</organism>
<dbReference type="AlphaFoldDB" id="A0A5J4QTG4"/>
<evidence type="ECO:0000256" key="5">
    <source>
        <dbReference type="ARBA" id="ARBA00023136"/>
    </source>
</evidence>
<gene>
    <name evidence="8" type="ORF">EZS27_025613</name>
</gene>
<dbReference type="EMBL" id="SNRY01002426">
    <property type="protein sequence ID" value="KAA6325137.1"/>
    <property type="molecule type" value="Genomic_DNA"/>
</dbReference>
<dbReference type="GO" id="GO:0089702">
    <property type="term" value="F:undecaprenyl-phosphate glucose phosphotransferase activity"/>
    <property type="evidence" value="ECO:0007669"/>
    <property type="project" value="UniProtKB-EC"/>
</dbReference>
<dbReference type="PANTHER" id="PTHR30576:SF0">
    <property type="entry name" value="UNDECAPRENYL-PHOSPHATE N-ACETYLGALACTOSAMINYL 1-PHOSPHATE TRANSFERASE-RELATED"/>
    <property type="match status" value="1"/>
</dbReference>
<comment type="caution">
    <text evidence="8">The sequence shown here is derived from an EMBL/GenBank/DDBJ whole genome shotgun (WGS) entry which is preliminary data.</text>
</comment>
<keyword evidence="2 8" id="KW-0808">Transferase</keyword>
<evidence type="ECO:0000256" key="1">
    <source>
        <dbReference type="ARBA" id="ARBA00004141"/>
    </source>
</evidence>
<keyword evidence="4 6" id="KW-1133">Transmembrane helix</keyword>
<dbReference type="EC" id="2.7.8.31" evidence="8"/>
<evidence type="ECO:0000313" key="8">
    <source>
        <dbReference type="EMBL" id="KAA6325137.1"/>
    </source>
</evidence>
<evidence type="ECO:0000256" key="3">
    <source>
        <dbReference type="ARBA" id="ARBA00022692"/>
    </source>
</evidence>
<dbReference type="NCBIfam" id="TIGR03025">
    <property type="entry name" value="EPS_sugtrans"/>
    <property type="match status" value="1"/>
</dbReference>
<feature type="domain" description="Bacterial sugar transferase" evidence="7">
    <location>
        <begin position="24"/>
        <end position="207"/>
    </location>
</feature>
<evidence type="ECO:0000256" key="2">
    <source>
        <dbReference type="ARBA" id="ARBA00022679"/>
    </source>
</evidence>
<dbReference type="InterPro" id="IPR017475">
    <property type="entry name" value="EPS_sugar_tfrase"/>
</dbReference>
<reference evidence="8" key="1">
    <citation type="submission" date="2019-03" db="EMBL/GenBank/DDBJ databases">
        <title>Single cell metagenomics reveals metabolic interactions within the superorganism composed of flagellate Streblomastix strix and complex community of Bacteroidetes bacteria on its surface.</title>
        <authorList>
            <person name="Treitli S.C."/>
            <person name="Kolisko M."/>
            <person name="Husnik F."/>
            <person name="Keeling P."/>
            <person name="Hampl V."/>
        </authorList>
    </citation>
    <scope>NUCLEOTIDE SEQUENCE</scope>
    <source>
        <strain evidence="8">STM</strain>
    </source>
</reference>
<dbReference type="Pfam" id="PF02397">
    <property type="entry name" value="Bac_transf"/>
    <property type="match status" value="1"/>
</dbReference>
<dbReference type="PANTHER" id="PTHR30576">
    <property type="entry name" value="COLANIC BIOSYNTHESIS UDP-GLUCOSE LIPID CARRIER TRANSFERASE"/>
    <property type="match status" value="1"/>
</dbReference>
<evidence type="ECO:0000259" key="7">
    <source>
        <dbReference type="Pfam" id="PF02397"/>
    </source>
</evidence>
<dbReference type="InterPro" id="IPR003362">
    <property type="entry name" value="Bact_transf"/>
</dbReference>
<sequence length="215" mass="25549">MNNVFYPLSKRKPPLEYRNNRFLKRSFDIFFSLLVLIFLFSWIILIIGSIIKLTSPGPVFFSQKRTGKDGKEFWCLKLRSMKPNREADTQQAMKSDPRVTPIGNFLRRTNLDEFPQFINVLKGDMSIVGPRPHMLKHTEYYSERIEGYMFRHSVKPGITGFAQVTGYRGETKELQEMEGRVKRDIWYIQHWSFLLDITIIIRTIFQWHKKDTKAY</sequence>
<name>A0A5J4QTG4_9ZZZZ</name>
<accession>A0A5J4QTG4</accession>
<proteinExistence type="predicted"/>
<keyword evidence="5 6" id="KW-0472">Membrane</keyword>
<comment type="subcellular location">
    <subcellularLocation>
        <location evidence="1">Membrane</location>
        <topology evidence="1">Multi-pass membrane protein</topology>
    </subcellularLocation>
</comment>
<keyword evidence="3 6" id="KW-0812">Transmembrane</keyword>
<dbReference type="GO" id="GO:0016020">
    <property type="term" value="C:membrane"/>
    <property type="evidence" value="ECO:0007669"/>
    <property type="project" value="UniProtKB-SubCell"/>
</dbReference>
<protein>
    <submittedName>
        <fullName evidence="8">UDP-glucose:undecaprenyl-phosphate glucose-1-phosphate transferase</fullName>
        <ecNumber evidence="8">2.7.8.31</ecNumber>
    </submittedName>
</protein>
<evidence type="ECO:0000256" key="4">
    <source>
        <dbReference type="ARBA" id="ARBA00022989"/>
    </source>
</evidence>